<protein>
    <submittedName>
        <fullName evidence="1">Uncharacterized protein</fullName>
    </submittedName>
</protein>
<dbReference type="Proteomes" id="UP000313645">
    <property type="component" value="Unassembled WGS sequence"/>
</dbReference>
<gene>
    <name evidence="1" type="ORF">EZI54_11370</name>
</gene>
<proteinExistence type="predicted"/>
<sequence length="491" mass="55527">MPPQLTPEITRGPEGRPEIRLTYKFNQWDQRPKYLRLKYLRPLPGYDEERIPAYYGFDPGNLLGESPLPDSPLPAFLSFDPNRVVRPPLITIIAGPGVSVETRNWPDSWTASLEVPRLDVYRVQNPRLVPNVGADATVSGLTSDYFVDTFPPPAWRSGNPIFDSSVADEEERSLYFLYRMFQDAGLDDHIVVTEFEPMRLLEEGRNPFVTRLAFLQPPSLLQVALQPNGVIFTHPYSSQMLSIEVPQLHRFLQGESGRDDHEARFAFRINNGHSNHRRGILPLVTIVKSPTVRATLSCNQRGFIHGTTSLQERRRRSLVFFEVFNTDFENVPPQGADLPTRRLSRARIDYIADPILAILQTITDLAVGAVPYVGDAADISEFFYACATDRDRWGYRVSTLEKVVMGLGALLPLVGSGVLRAGPRLARTFGRTRRAAQRLANVIDNAGFSESERRFIIEVADQLRRRRHGLSDDQWMALAELLQRMPTTCSV</sequence>
<dbReference type="RefSeq" id="WP_131482006.1">
    <property type="nucleotide sequence ID" value="NZ_SJDL01000015.1"/>
</dbReference>
<evidence type="ECO:0000313" key="1">
    <source>
        <dbReference type="EMBL" id="TBW55761.1"/>
    </source>
</evidence>
<organism evidence="1 2">
    <name type="scientific">Marinobacter halodurans</name>
    <dbReference type="NCBI Taxonomy" id="2528979"/>
    <lineage>
        <taxon>Bacteria</taxon>
        <taxon>Pseudomonadati</taxon>
        <taxon>Pseudomonadota</taxon>
        <taxon>Gammaproteobacteria</taxon>
        <taxon>Pseudomonadales</taxon>
        <taxon>Marinobacteraceae</taxon>
        <taxon>Marinobacter</taxon>
    </lineage>
</organism>
<reference evidence="1 2" key="1">
    <citation type="submission" date="2019-02" db="EMBL/GenBank/DDBJ databases">
        <title>Marinobacter halodurans sp. nov., a marine bacterium isolated from sea tidal flat.</title>
        <authorList>
            <person name="Yoo Y."/>
            <person name="Lee D.W."/>
            <person name="Kim B.S."/>
            <person name="Kim J.-J."/>
        </authorList>
    </citation>
    <scope>NUCLEOTIDE SEQUENCE [LARGE SCALE GENOMIC DNA]</scope>
    <source>
        <strain evidence="1 2">YJ-S3-2</strain>
    </source>
</reference>
<evidence type="ECO:0000313" key="2">
    <source>
        <dbReference type="Proteomes" id="UP000313645"/>
    </source>
</evidence>
<accession>A0ABY1ZM19</accession>
<comment type="caution">
    <text evidence="1">The sequence shown here is derived from an EMBL/GenBank/DDBJ whole genome shotgun (WGS) entry which is preliminary data.</text>
</comment>
<keyword evidence="2" id="KW-1185">Reference proteome</keyword>
<name>A0ABY1ZM19_9GAMM</name>
<dbReference type="EMBL" id="SJDL01000015">
    <property type="protein sequence ID" value="TBW55761.1"/>
    <property type="molecule type" value="Genomic_DNA"/>
</dbReference>